<sequence length="380" mass="39834">MARDHARLLASIWDDDDFLNLSGDAQRLYFLLLSQRDLSYAGLLPMRLKRWASLSTTTTVDTVTAALAELDASRFVACDHNTEEVLIRSLIRRDGIYKQPNVLAGALREAFLITSGVLRGVLAAELLRLPVDVVGAGPELAAAALLAGANTLPTAVKAASGAGARKTKSTTVASGRRRAPVEPPQSQQDQDQDQDEDPSPNPSGNPSAKGSARPLGEGGRGYGALVSPPTLEEPVVGGDPRARVHASTREDAARLVAEEIPGQPRATAGKLAREVSKLLGEGIDPGHITAGLRAWAGKQLGTSLLPDLVAEAVRAPMIAATAARRSRSTTDERVAAAFALADQYAAEEARQSAISWDARESRSGDGGGPRVLAEVLAGVA</sequence>
<keyword evidence="3" id="KW-1185">Reference proteome</keyword>
<gene>
    <name evidence="2" type="ORF">JOF56_005739</name>
</gene>
<evidence type="ECO:0000313" key="3">
    <source>
        <dbReference type="Proteomes" id="UP001519332"/>
    </source>
</evidence>
<evidence type="ECO:0000313" key="2">
    <source>
        <dbReference type="EMBL" id="MBP2325354.1"/>
    </source>
</evidence>
<evidence type="ECO:0000256" key="1">
    <source>
        <dbReference type="SAM" id="MobiDB-lite"/>
    </source>
</evidence>
<dbReference type="Proteomes" id="UP001519332">
    <property type="component" value="Unassembled WGS sequence"/>
</dbReference>
<dbReference type="RefSeq" id="WP_209642564.1">
    <property type="nucleotide sequence ID" value="NZ_JAGINW010000001.1"/>
</dbReference>
<name>A0ABS4TLQ7_9PSEU</name>
<reference evidence="2 3" key="1">
    <citation type="submission" date="2021-03" db="EMBL/GenBank/DDBJ databases">
        <title>Sequencing the genomes of 1000 actinobacteria strains.</title>
        <authorList>
            <person name="Klenk H.-P."/>
        </authorList>
    </citation>
    <scope>NUCLEOTIDE SEQUENCE [LARGE SCALE GENOMIC DNA]</scope>
    <source>
        <strain evidence="2 3">DSM 46670</strain>
    </source>
</reference>
<comment type="caution">
    <text evidence="2">The sequence shown here is derived from an EMBL/GenBank/DDBJ whole genome shotgun (WGS) entry which is preliminary data.</text>
</comment>
<dbReference type="EMBL" id="JAGINW010000001">
    <property type="protein sequence ID" value="MBP2325354.1"/>
    <property type="molecule type" value="Genomic_DNA"/>
</dbReference>
<accession>A0ABS4TLQ7</accession>
<organism evidence="2 3">
    <name type="scientific">Kibdelosporangium banguiense</name>
    <dbReference type="NCBI Taxonomy" id="1365924"/>
    <lineage>
        <taxon>Bacteria</taxon>
        <taxon>Bacillati</taxon>
        <taxon>Actinomycetota</taxon>
        <taxon>Actinomycetes</taxon>
        <taxon>Pseudonocardiales</taxon>
        <taxon>Pseudonocardiaceae</taxon>
        <taxon>Kibdelosporangium</taxon>
    </lineage>
</organism>
<feature type="region of interest" description="Disordered" evidence="1">
    <location>
        <begin position="156"/>
        <end position="249"/>
    </location>
</feature>
<protein>
    <submittedName>
        <fullName evidence="2">Uncharacterized protein</fullName>
    </submittedName>
</protein>
<proteinExistence type="predicted"/>